<evidence type="ECO:0000313" key="1">
    <source>
        <dbReference type="EMBL" id="RZU51481.1"/>
    </source>
</evidence>
<sequence>MTTPDFVERFRQASAAATGRRAYLPGEMLSRWEQVVDFVVEGYDDCLDEYFFDLGVRGSLDAVLRDPELQQYPELTWVREKLAEIDDRFRACLRDEPIPRLLDYPWWESHPPRYAGPQLAADYLTTYGVTVEIREN</sequence>
<name>A0A4Q7ZLK0_9ACTN</name>
<dbReference type="EMBL" id="SHKY01000001">
    <property type="protein sequence ID" value="RZU51481.1"/>
    <property type="molecule type" value="Genomic_DNA"/>
</dbReference>
<organism evidence="1 2">
    <name type="scientific">Krasilnikovia cinnamomea</name>
    <dbReference type="NCBI Taxonomy" id="349313"/>
    <lineage>
        <taxon>Bacteria</taxon>
        <taxon>Bacillati</taxon>
        <taxon>Actinomycetota</taxon>
        <taxon>Actinomycetes</taxon>
        <taxon>Micromonosporales</taxon>
        <taxon>Micromonosporaceae</taxon>
        <taxon>Krasilnikovia</taxon>
    </lineage>
</organism>
<accession>A0A4Q7ZLK0</accession>
<protein>
    <submittedName>
        <fullName evidence="1">Uncharacterized protein</fullName>
    </submittedName>
</protein>
<dbReference type="AlphaFoldDB" id="A0A4Q7ZLK0"/>
<proteinExistence type="predicted"/>
<dbReference type="Proteomes" id="UP000292564">
    <property type="component" value="Unassembled WGS sequence"/>
</dbReference>
<keyword evidence="2" id="KW-1185">Reference proteome</keyword>
<dbReference type="RefSeq" id="WP_130510246.1">
    <property type="nucleotide sequence ID" value="NZ_SHKY01000001.1"/>
</dbReference>
<evidence type="ECO:0000313" key="2">
    <source>
        <dbReference type="Proteomes" id="UP000292564"/>
    </source>
</evidence>
<gene>
    <name evidence="1" type="ORF">EV385_3310</name>
</gene>
<comment type="caution">
    <text evidence="1">The sequence shown here is derived from an EMBL/GenBank/DDBJ whole genome shotgun (WGS) entry which is preliminary data.</text>
</comment>
<reference evidence="1 2" key="1">
    <citation type="submission" date="2019-02" db="EMBL/GenBank/DDBJ databases">
        <title>Sequencing the genomes of 1000 actinobacteria strains.</title>
        <authorList>
            <person name="Klenk H.-P."/>
        </authorList>
    </citation>
    <scope>NUCLEOTIDE SEQUENCE [LARGE SCALE GENOMIC DNA]</scope>
    <source>
        <strain evidence="1 2">DSM 45162</strain>
    </source>
</reference>
<dbReference type="OrthoDB" id="4178485at2"/>